<feature type="non-terminal residue" evidence="1">
    <location>
        <position position="1"/>
    </location>
</feature>
<gene>
    <name evidence="1" type="ORF">FPK63_27505</name>
</gene>
<accession>A0ABD5DXD5</accession>
<reference evidence="1" key="1">
    <citation type="submission" date="2019-07" db="EMBL/GenBank/DDBJ databases">
        <title>Biological characteristics of mucoid Acinetobacter baumannii from a general hospital in China.</title>
        <authorList>
            <person name="Hua X."/>
            <person name="Yu Y."/>
        </authorList>
    </citation>
    <scope>NUCLEOTIDE SEQUENCE</scope>
    <source>
        <strain evidence="1">N8</strain>
    </source>
</reference>
<comment type="caution">
    <text evidence="1">The sequence shown here is derived from an EMBL/GenBank/DDBJ whole genome shotgun (WGS) entry which is preliminary data.</text>
</comment>
<proteinExistence type="predicted"/>
<evidence type="ECO:0000313" key="1">
    <source>
        <dbReference type="EMBL" id="MDR8434788.1"/>
    </source>
</evidence>
<name>A0ABD5DXD5_ACIBA</name>
<protein>
    <submittedName>
        <fullName evidence="1">Uncharacterized protein</fullName>
    </submittedName>
</protein>
<sequence length="28" mass="3347">FKLAKCAIDHEKLHSDEMMIFKAVIHYK</sequence>
<dbReference type="EMBL" id="VMAF01001817">
    <property type="protein sequence ID" value="MDR8434788.1"/>
    <property type="molecule type" value="Genomic_DNA"/>
</dbReference>
<dbReference type="AlphaFoldDB" id="A0ABD5DXD5"/>
<organism evidence="1">
    <name type="scientific">Acinetobacter baumannii</name>
    <dbReference type="NCBI Taxonomy" id="470"/>
    <lineage>
        <taxon>Bacteria</taxon>
        <taxon>Pseudomonadati</taxon>
        <taxon>Pseudomonadota</taxon>
        <taxon>Gammaproteobacteria</taxon>
        <taxon>Moraxellales</taxon>
        <taxon>Moraxellaceae</taxon>
        <taxon>Acinetobacter</taxon>
        <taxon>Acinetobacter calcoaceticus/baumannii complex</taxon>
    </lineage>
</organism>